<evidence type="ECO:0000313" key="2">
    <source>
        <dbReference type="EMBL" id="MDQ0465717.1"/>
    </source>
</evidence>
<feature type="chain" id="PRO_5047060112" description="Transcriptional regulator" evidence="1">
    <location>
        <begin position="19"/>
        <end position="139"/>
    </location>
</feature>
<protein>
    <recommendedName>
        <fullName evidence="4">Transcriptional regulator</fullName>
    </recommendedName>
</protein>
<proteinExistence type="predicted"/>
<evidence type="ECO:0000313" key="3">
    <source>
        <dbReference type="Proteomes" id="UP001228905"/>
    </source>
</evidence>
<gene>
    <name evidence="2" type="ORF">QO010_003509</name>
</gene>
<dbReference type="EMBL" id="JAUSVS010000008">
    <property type="protein sequence ID" value="MDQ0465717.1"/>
    <property type="molecule type" value="Genomic_DNA"/>
</dbReference>
<evidence type="ECO:0000256" key="1">
    <source>
        <dbReference type="SAM" id="SignalP"/>
    </source>
</evidence>
<comment type="caution">
    <text evidence="2">The sequence shown here is derived from an EMBL/GenBank/DDBJ whole genome shotgun (WGS) entry which is preliminary data.</text>
</comment>
<feature type="signal peptide" evidence="1">
    <location>
        <begin position="1"/>
        <end position="18"/>
    </location>
</feature>
<accession>A0ABU0IUM6</accession>
<organism evidence="2 3">
    <name type="scientific">Caulobacter ginsengisoli</name>
    <dbReference type="NCBI Taxonomy" id="400775"/>
    <lineage>
        <taxon>Bacteria</taxon>
        <taxon>Pseudomonadati</taxon>
        <taxon>Pseudomonadota</taxon>
        <taxon>Alphaproteobacteria</taxon>
        <taxon>Caulobacterales</taxon>
        <taxon>Caulobacteraceae</taxon>
        <taxon>Caulobacter</taxon>
    </lineage>
</organism>
<evidence type="ECO:0008006" key="4">
    <source>
        <dbReference type="Google" id="ProtNLM"/>
    </source>
</evidence>
<dbReference type="RefSeq" id="WP_307351273.1">
    <property type="nucleotide sequence ID" value="NZ_JAUSVS010000008.1"/>
</dbReference>
<name>A0ABU0IUM6_9CAUL</name>
<dbReference type="Proteomes" id="UP001228905">
    <property type="component" value="Unassembled WGS sequence"/>
</dbReference>
<keyword evidence="3" id="KW-1185">Reference proteome</keyword>
<keyword evidence="1" id="KW-0732">Signal</keyword>
<sequence>MRAALALAFLLLPAAAQAAARPAQAEIVVQDAREPDQANLDLDVMDGRRIAFHLSCRGDGRTVRCVLVRRGAPVAGIGLDPDAVLAGGARQTACRAEGVQLTLSVSDLIQTLPAPVADGYHLRVAVAPAAASQAPLCRL</sequence>
<reference evidence="2 3" key="1">
    <citation type="submission" date="2023-07" db="EMBL/GenBank/DDBJ databases">
        <title>Genomic Encyclopedia of Type Strains, Phase IV (KMG-IV): sequencing the most valuable type-strain genomes for metagenomic binning, comparative biology and taxonomic classification.</title>
        <authorList>
            <person name="Goeker M."/>
        </authorList>
    </citation>
    <scope>NUCLEOTIDE SEQUENCE [LARGE SCALE GENOMIC DNA]</scope>
    <source>
        <strain evidence="2 3">DSM 18695</strain>
    </source>
</reference>